<keyword evidence="3" id="KW-0560">Oxidoreductase</keyword>
<dbReference type="GO" id="GO:0004806">
    <property type="term" value="F:triacylglycerol lipase activity"/>
    <property type="evidence" value="ECO:0007669"/>
    <property type="project" value="TreeGrafter"/>
</dbReference>
<dbReference type="GO" id="GO:0000140">
    <property type="term" value="F:acylglycerone-phosphate reductase (NADP+) activity"/>
    <property type="evidence" value="ECO:0007669"/>
    <property type="project" value="TreeGrafter"/>
</dbReference>
<dbReference type="GO" id="GO:0019433">
    <property type="term" value="P:triglyceride catabolic process"/>
    <property type="evidence" value="ECO:0007669"/>
    <property type="project" value="TreeGrafter"/>
</dbReference>
<comment type="similarity">
    <text evidence="1 4">Belongs to the short-chain dehydrogenases/reductases (SDR) family.</text>
</comment>
<dbReference type="GO" id="GO:0005783">
    <property type="term" value="C:endoplasmic reticulum"/>
    <property type="evidence" value="ECO:0007669"/>
    <property type="project" value="TreeGrafter"/>
</dbReference>
<dbReference type="Pfam" id="PF00106">
    <property type="entry name" value="adh_short"/>
    <property type="match status" value="1"/>
</dbReference>
<evidence type="ECO:0000256" key="4">
    <source>
        <dbReference type="RuleBase" id="RU000363"/>
    </source>
</evidence>
<dbReference type="InterPro" id="IPR020904">
    <property type="entry name" value="Sc_DH/Rdtase_CS"/>
</dbReference>
<reference evidence="5" key="2">
    <citation type="submission" date="2014-06" db="EMBL/GenBank/DDBJ databases">
        <title>The complete genome of Blastobotrys (Arxula) adeninivorans LS3 - a yeast of biotechnological interest.</title>
        <authorList>
            <person name="Kunze G."/>
            <person name="Gaillardin C."/>
            <person name="Czernicka M."/>
            <person name="Durrens P."/>
            <person name="Martin T."/>
            <person name="Boer E."/>
            <person name="Gabaldon T."/>
            <person name="Cruz J."/>
            <person name="Talla E."/>
            <person name="Marck C."/>
            <person name="Goffeau A."/>
            <person name="Barbe V."/>
            <person name="Baret P."/>
            <person name="Baronian K."/>
            <person name="Beier S."/>
            <person name="Bleykasten C."/>
            <person name="Bode R."/>
            <person name="Casaregola S."/>
            <person name="Despons L."/>
            <person name="Fairhead C."/>
            <person name="Giersberg M."/>
            <person name="Gierski P."/>
            <person name="Hahnel U."/>
            <person name="Hartmann A."/>
            <person name="Jankowska D."/>
            <person name="Jubin C."/>
            <person name="Jung P."/>
            <person name="Lafontaine I."/>
            <person name="Leh-Louis V."/>
            <person name="Lemaire M."/>
            <person name="Marcet-Houben M."/>
            <person name="Mascher M."/>
            <person name="Morel G."/>
            <person name="Richard G.-F."/>
            <person name="Riechen J."/>
            <person name="Sacerdot C."/>
            <person name="Sarkar A."/>
            <person name="Savel G."/>
            <person name="Schacherer J."/>
            <person name="Sherman D."/>
            <person name="Straub M.-L."/>
            <person name="Stein N."/>
            <person name="Thierry A."/>
            <person name="Trautwein-Schult A."/>
            <person name="Westhof E."/>
            <person name="Worch S."/>
            <person name="Dujon B."/>
            <person name="Souciet J.-L."/>
            <person name="Wincker P."/>
            <person name="Scholz U."/>
            <person name="Neuveglise N."/>
        </authorList>
    </citation>
    <scope>NUCLEOTIDE SEQUENCE</scope>
    <source>
        <strain evidence="5">LS3</strain>
    </source>
</reference>
<dbReference type="Gene3D" id="3.40.50.720">
    <property type="entry name" value="NAD(P)-binding Rossmann-like Domain"/>
    <property type="match status" value="1"/>
</dbReference>
<reference evidence="5" key="1">
    <citation type="submission" date="2014-02" db="EMBL/GenBank/DDBJ databases">
        <authorList>
            <person name="Genoscope - CEA"/>
        </authorList>
    </citation>
    <scope>NUCLEOTIDE SEQUENCE</scope>
    <source>
        <strain evidence="5">LS3</strain>
    </source>
</reference>
<dbReference type="PROSITE" id="PS00061">
    <property type="entry name" value="ADH_SHORT"/>
    <property type="match status" value="1"/>
</dbReference>
<dbReference type="AlphaFoldDB" id="A0A060T2N1"/>
<accession>A0A060T2N1</accession>
<dbReference type="PRINTS" id="PR00080">
    <property type="entry name" value="SDRFAMILY"/>
</dbReference>
<dbReference type="CDD" id="cd05374">
    <property type="entry name" value="17beta-HSD-like_SDR_c"/>
    <property type="match status" value="1"/>
</dbReference>
<protein>
    <submittedName>
        <fullName evidence="5">ARAD1C26686p</fullName>
    </submittedName>
</protein>
<dbReference type="PANTHER" id="PTHR44169:SF6">
    <property type="entry name" value="NADPH-DEPENDENT 1-ACYLDIHYDROXYACETONE PHOSPHATE REDUCTASE"/>
    <property type="match status" value="1"/>
</dbReference>
<dbReference type="InterPro" id="IPR002347">
    <property type="entry name" value="SDR_fam"/>
</dbReference>
<gene>
    <name evidence="5" type="ORF">GNLVRS02_ARAD1C26686g</name>
</gene>
<dbReference type="GO" id="GO:0005811">
    <property type="term" value="C:lipid droplet"/>
    <property type="evidence" value="ECO:0007669"/>
    <property type="project" value="TreeGrafter"/>
</dbReference>
<evidence type="ECO:0000313" key="5">
    <source>
        <dbReference type="EMBL" id="CDP35059.1"/>
    </source>
</evidence>
<evidence type="ECO:0000256" key="1">
    <source>
        <dbReference type="ARBA" id="ARBA00006484"/>
    </source>
</evidence>
<dbReference type="EMBL" id="HG937693">
    <property type="protein sequence ID" value="CDP35059.1"/>
    <property type="molecule type" value="Genomic_DNA"/>
</dbReference>
<sequence>MGFTLHYKYWSNWLVLGQLIDKPRMPTAIVTGASSGIGKALVRVLVSRGYLVFAGARRVDSMQDLKLLGAHVHSLDVTDQDSIDAFKEYVEKHLEGGKLDYLFNNAGVPCKIPGAELEIEDAIYCYNVNVFGVMRMVGTFTPLLIAAKGKIVNTGSVAGEVPMPFSSVYASSKAALHSYADTLRLELAPFGVKVITTKTATVRTGITDNRGIKDDSMYKIVEDGLQSLKENTENSNPQDPDEYAKDVVNIVTRNPKPFFYVGGGLWKVYVVGLLPRSMVDSFVMKISKLDQIPKRLAELKT</sequence>
<dbReference type="SUPFAM" id="SSF51735">
    <property type="entry name" value="NAD(P)-binding Rossmann-fold domains"/>
    <property type="match status" value="1"/>
</dbReference>
<evidence type="ECO:0000256" key="3">
    <source>
        <dbReference type="ARBA" id="ARBA00023002"/>
    </source>
</evidence>
<dbReference type="PhylomeDB" id="A0A060T2N1"/>
<dbReference type="InterPro" id="IPR036291">
    <property type="entry name" value="NAD(P)-bd_dom_sf"/>
</dbReference>
<name>A0A060T2N1_BLAAD</name>
<dbReference type="PANTHER" id="PTHR44169">
    <property type="entry name" value="NADPH-DEPENDENT 1-ACYLDIHYDROXYACETONE PHOSPHATE REDUCTASE"/>
    <property type="match status" value="1"/>
</dbReference>
<keyword evidence="2" id="KW-0521">NADP</keyword>
<evidence type="ECO:0000256" key="2">
    <source>
        <dbReference type="ARBA" id="ARBA00022857"/>
    </source>
</evidence>
<dbReference type="PRINTS" id="PR00081">
    <property type="entry name" value="GDHRDH"/>
</dbReference>
<organism evidence="5">
    <name type="scientific">Blastobotrys adeninivorans</name>
    <name type="common">Yeast</name>
    <name type="synonym">Arxula adeninivorans</name>
    <dbReference type="NCBI Taxonomy" id="409370"/>
    <lineage>
        <taxon>Eukaryota</taxon>
        <taxon>Fungi</taxon>
        <taxon>Dikarya</taxon>
        <taxon>Ascomycota</taxon>
        <taxon>Saccharomycotina</taxon>
        <taxon>Dipodascomycetes</taxon>
        <taxon>Dipodascales</taxon>
        <taxon>Trichomonascaceae</taxon>
        <taxon>Blastobotrys</taxon>
    </lineage>
</organism>
<proteinExistence type="inferred from homology"/>
<dbReference type="GO" id="GO:0006654">
    <property type="term" value="P:phosphatidic acid biosynthetic process"/>
    <property type="evidence" value="ECO:0007669"/>
    <property type="project" value="TreeGrafter"/>
</dbReference>